<protein>
    <submittedName>
        <fullName evidence="1">Uncharacterized protein</fullName>
    </submittedName>
</protein>
<comment type="caution">
    <text evidence="1">The sequence shown here is derived from an EMBL/GenBank/DDBJ whole genome shotgun (WGS) entry which is preliminary data.</text>
</comment>
<sequence length="156" mass="17366">MILKTLVLDMEFCDDNTIITSSLLYIAPYGASAFPPSFRSPAPSLLLNVPAHQQTAICQTREHGTVRGLGVAQTPVDQRSLKLQPPPPTFPSHAPRFLPTTRKVPPTLFFLYIIPPPLPLSLPSFFRFLTTQGRLYDLDERARLTTQTERDGHTGP</sequence>
<keyword evidence="2" id="KW-1185">Reference proteome</keyword>
<reference evidence="1 2" key="1">
    <citation type="submission" date="2020-01" db="EMBL/GenBank/DDBJ databases">
        <authorList>
            <person name="Gupta K D."/>
        </authorList>
    </citation>
    <scope>NUCLEOTIDE SEQUENCE [LARGE SCALE GENOMIC DNA]</scope>
</reference>
<dbReference type="Proteomes" id="UP000467700">
    <property type="component" value="Unassembled WGS sequence"/>
</dbReference>
<organism evidence="1 2">
    <name type="scientific">Cyclocybe aegerita</name>
    <name type="common">Black poplar mushroom</name>
    <name type="synonym">Agrocybe aegerita</name>
    <dbReference type="NCBI Taxonomy" id="1973307"/>
    <lineage>
        <taxon>Eukaryota</taxon>
        <taxon>Fungi</taxon>
        <taxon>Dikarya</taxon>
        <taxon>Basidiomycota</taxon>
        <taxon>Agaricomycotina</taxon>
        <taxon>Agaricomycetes</taxon>
        <taxon>Agaricomycetidae</taxon>
        <taxon>Agaricales</taxon>
        <taxon>Agaricineae</taxon>
        <taxon>Bolbitiaceae</taxon>
        <taxon>Cyclocybe</taxon>
    </lineage>
</organism>
<gene>
    <name evidence="1" type="ORF">AAE3_LOCUS6153</name>
</gene>
<name>A0A8S0WJV5_CYCAE</name>
<evidence type="ECO:0000313" key="1">
    <source>
        <dbReference type="EMBL" id="CAA7264043.1"/>
    </source>
</evidence>
<accession>A0A8S0WJV5</accession>
<dbReference type="AlphaFoldDB" id="A0A8S0WJV5"/>
<dbReference type="EMBL" id="CACVBS010000042">
    <property type="protein sequence ID" value="CAA7264043.1"/>
    <property type="molecule type" value="Genomic_DNA"/>
</dbReference>
<evidence type="ECO:0000313" key="2">
    <source>
        <dbReference type="Proteomes" id="UP000467700"/>
    </source>
</evidence>
<proteinExistence type="predicted"/>